<dbReference type="PANTHER" id="PTHR43728">
    <property type="entry name" value="SLR0304 PROTEIN"/>
    <property type="match status" value="1"/>
</dbReference>
<dbReference type="RefSeq" id="WP_377086596.1">
    <property type="nucleotide sequence ID" value="NZ_JBHSJL010000014.1"/>
</dbReference>
<dbReference type="Gene3D" id="3.20.20.70">
    <property type="entry name" value="Aldolase class I"/>
    <property type="match status" value="1"/>
</dbReference>
<dbReference type="InterPro" id="IPR058240">
    <property type="entry name" value="rSAM_sf"/>
</dbReference>
<protein>
    <submittedName>
        <fullName evidence="8">Arsenosugar biosynthesis radical SAM (Seleno)protein ArsS</fullName>
    </submittedName>
</protein>
<dbReference type="SFLD" id="SFLDG01067">
    <property type="entry name" value="SPASM/twitch_domain_containing"/>
    <property type="match status" value="1"/>
</dbReference>
<dbReference type="InterPro" id="IPR007197">
    <property type="entry name" value="rSAM"/>
</dbReference>
<dbReference type="PANTHER" id="PTHR43728:SF1">
    <property type="entry name" value="FE-S OXIDOREDUCTASE"/>
    <property type="match status" value="1"/>
</dbReference>
<dbReference type="SFLD" id="SFLDS00029">
    <property type="entry name" value="Radical_SAM"/>
    <property type="match status" value="1"/>
</dbReference>
<evidence type="ECO:0000259" key="6">
    <source>
        <dbReference type="Pfam" id="PF04055"/>
    </source>
</evidence>
<evidence type="ECO:0000256" key="3">
    <source>
        <dbReference type="ARBA" id="ARBA00022723"/>
    </source>
</evidence>
<dbReference type="SUPFAM" id="SSF102114">
    <property type="entry name" value="Radical SAM enzymes"/>
    <property type="match status" value="1"/>
</dbReference>
<evidence type="ECO:0000256" key="4">
    <source>
        <dbReference type="ARBA" id="ARBA00023004"/>
    </source>
</evidence>
<dbReference type="CDD" id="cd01335">
    <property type="entry name" value="Radical_SAM"/>
    <property type="match status" value="1"/>
</dbReference>
<keyword evidence="5" id="KW-0411">Iron-sulfur</keyword>
<keyword evidence="2" id="KW-0949">S-adenosyl-L-methionine</keyword>
<accession>A0ABW4Z947</accession>
<gene>
    <name evidence="8" type="primary">arsS</name>
    <name evidence="8" type="ORF">ACFSW8_06340</name>
</gene>
<proteinExistence type="predicted"/>
<dbReference type="InterPro" id="IPR013785">
    <property type="entry name" value="Aldolase_TIM"/>
</dbReference>
<keyword evidence="4" id="KW-0408">Iron</keyword>
<keyword evidence="3" id="KW-0479">Metal-binding</keyword>
<dbReference type="NCBIfam" id="TIGR04167">
    <property type="entry name" value="rSAM_SeCys"/>
    <property type="match status" value="1"/>
</dbReference>
<evidence type="ECO:0000259" key="7">
    <source>
        <dbReference type="Pfam" id="PF12345"/>
    </source>
</evidence>
<dbReference type="InterPro" id="IPR026351">
    <property type="entry name" value="rSAM_ArsS-like"/>
</dbReference>
<dbReference type="Pfam" id="PF12345">
    <property type="entry name" value="DUF3641"/>
    <property type="match status" value="1"/>
</dbReference>
<reference evidence="9" key="1">
    <citation type="journal article" date="2019" name="Int. J. Syst. Evol. Microbiol.">
        <title>The Global Catalogue of Microorganisms (GCM) 10K type strain sequencing project: providing services to taxonomists for standard genome sequencing and annotation.</title>
        <authorList>
            <consortium name="The Broad Institute Genomics Platform"/>
            <consortium name="The Broad Institute Genome Sequencing Center for Infectious Disease"/>
            <person name="Wu L."/>
            <person name="Ma J."/>
        </authorList>
    </citation>
    <scope>NUCLEOTIDE SEQUENCE [LARGE SCALE GENOMIC DNA]</scope>
    <source>
        <strain evidence="9">CCUG 57942</strain>
    </source>
</reference>
<dbReference type="Pfam" id="PF04055">
    <property type="entry name" value="Radical_SAM"/>
    <property type="match status" value="1"/>
</dbReference>
<dbReference type="EMBL" id="JBHUJB010000028">
    <property type="protein sequence ID" value="MFD2158509.1"/>
    <property type="molecule type" value="Genomic_DNA"/>
</dbReference>
<organism evidence="8 9">
    <name type="scientific">Rubritalea tangerina</name>
    <dbReference type="NCBI Taxonomy" id="430798"/>
    <lineage>
        <taxon>Bacteria</taxon>
        <taxon>Pseudomonadati</taxon>
        <taxon>Verrucomicrobiota</taxon>
        <taxon>Verrucomicrobiia</taxon>
        <taxon>Verrucomicrobiales</taxon>
        <taxon>Rubritaleaceae</taxon>
        <taxon>Rubritalea</taxon>
    </lineage>
</organism>
<evidence type="ECO:0000256" key="1">
    <source>
        <dbReference type="ARBA" id="ARBA00001966"/>
    </source>
</evidence>
<evidence type="ECO:0000256" key="2">
    <source>
        <dbReference type="ARBA" id="ARBA00022691"/>
    </source>
</evidence>
<name>A0ABW4Z947_9BACT</name>
<sequence>MNPFDLALSNAHHPLTRTTPEILQLNIGKLCNLTCVHCHVNAGPKRKEIMSRDTIDKILTWFEQTDIHTLDLTGGTPEMIPDFRYLVESVRNFSTPRKVMTRLNATIIEEPGYEWIPEFHAQHQISIIASMPCYAPDNVNAQRGEGVFDASISAFQKLNALGYGRTPELELNFVYNPNGAFLPPDQHELENDYKVEMKKHFDIDFHSLFCIANMPIARFASYLKRNNQLNAYHQLLREAFNPNTIEGLMCRNTINTSWLGEVFDCDFNQMLKLGLKNGDDPLFVWDINPNTFSEIPIQTASHCFGCTAGSGSSCGGSLT</sequence>
<feature type="domain" description="Arsenosugar biosynthesis radical SAM protein ArsS-like C-terminal" evidence="7">
    <location>
        <begin position="182"/>
        <end position="317"/>
    </location>
</feature>
<comment type="caution">
    <text evidence="8">The sequence shown here is derived from an EMBL/GenBank/DDBJ whole genome shotgun (WGS) entry which is preliminary data.</text>
</comment>
<comment type="cofactor">
    <cofactor evidence="1">
        <name>[4Fe-4S] cluster</name>
        <dbReference type="ChEBI" id="CHEBI:49883"/>
    </cofactor>
</comment>
<dbReference type="InterPro" id="IPR024521">
    <property type="entry name" value="ArsS-like_C"/>
</dbReference>
<evidence type="ECO:0000313" key="8">
    <source>
        <dbReference type="EMBL" id="MFD2158509.1"/>
    </source>
</evidence>
<evidence type="ECO:0000256" key="5">
    <source>
        <dbReference type="ARBA" id="ARBA00023014"/>
    </source>
</evidence>
<evidence type="ECO:0000313" key="9">
    <source>
        <dbReference type="Proteomes" id="UP001597389"/>
    </source>
</evidence>
<feature type="domain" description="Radical SAM core" evidence="6">
    <location>
        <begin position="26"/>
        <end position="163"/>
    </location>
</feature>
<dbReference type="Proteomes" id="UP001597389">
    <property type="component" value="Unassembled WGS sequence"/>
</dbReference>
<keyword evidence="9" id="KW-1185">Reference proteome</keyword>